<organism evidence="1 2">
    <name type="scientific">Calorimonas adulescens</name>
    <dbReference type="NCBI Taxonomy" id="2606906"/>
    <lineage>
        <taxon>Bacteria</taxon>
        <taxon>Bacillati</taxon>
        <taxon>Bacillota</taxon>
        <taxon>Clostridia</taxon>
        <taxon>Thermoanaerobacterales</taxon>
        <taxon>Thermoanaerobacteraceae</taxon>
        <taxon>Calorimonas</taxon>
    </lineage>
</organism>
<dbReference type="Pfam" id="PF08665">
    <property type="entry name" value="PglZ"/>
    <property type="match status" value="1"/>
</dbReference>
<proteinExistence type="predicted"/>
<sequence>MDMFYEELLNGISSRKGQIIIIHDPDGFFSEVTVSELFDGSIDVHYFNDPDLFRYEYERDYRQRRDNGTLDKVFMVICSNNRGIPYDVLSKGSLVDMELSRIFPLLDSRVIRSLNPSLLTLLYDVYSRYNGGKMTADETLDFIISEVFNLSIDKIKGVEDLISALLNLMYQDKMLPPDMIEYIIRKQRINIDPEYISDKTGLMEYLQNQWAKFVSGEESIDFDRLKLYMDNLFTDGYLRPLEVENMDGISSWMAAGVYVDRAKTLAKRMLDITRRLESLLADARSYKDWFDIAGLWAEVSMIRHDGNIDTGVASEFERVRDDVETKFADWLLKRYGSLPYLSYVSGPVMVHHIPWYLKSRAYHNKIALIVMDGMSLSDWTVIESCFKDKEMRFHDGKCFAWIPTITPISRRAIFSGQIPMNFIGQDFSTYPEGKEWARFWSEAGFGHTDIAYYKFIDVPDKLESLNYDADIIGVVIDAVDNLAHSSKLSIDGLHENLRLWMKNGRLERFIRELMEKSFDVYLTSDHGNVAAVGTGMERGGYVPDIDGERVRVYNRVSDSGNDSGHHEIRWPGYGLPQGYVFYVMEGNGAYARSDQPVVGHGGISIEEVIVPFVHLRKDA</sequence>
<evidence type="ECO:0000313" key="2">
    <source>
        <dbReference type="Proteomes" id="UP000322976"/>
    </source>
</evidence>
<evidence type="ECO:0000313" key="1">
    <source>
        <dbReference type="EMBL" id="TZE82396.1"/>
    </source>
</evidence>
<accession>A0A5D8QEY5</accession>
<comment type="caution">
    <text evidence="1">The sequence shown here is derived from an EMBL/GenBank/DDBJ whole genome shotgun (WGS) entry which is preliminary data.</text>
</comment>
<dbReference type="AlphaFoldDB" id="A0A5D8QEY5"/>
<reference evidence="1 2" key="1">
    <citation type="submission" date="2019-08" db="EMBL/GenBank/DDBJ databases">
        <title>Calorimonas adulescens gen. nov., sp. nov., an anaerobic thermophilic bacterium from Sakhalin hot spring.</title>
        <authorList>
            <person name="Khomyakova M.A."/>
            <person name="Merkel A.Y."/>
            <person name="Novikov A."/>
            <person name="Bonch-Osmolovskaya E.A."/>
            <person name="Slobodkin A.I."/>
        </authorList>
    </citation>
    <scope>NUCLEOTIDE SEQUENCE [LARGE SCALE GENOMIC DNA]</scope>
    <source>
        <strain evidence="1 2">A05MB</strain>
    </source>
</reference>
<dbReference type="InterPro" id="IPR017850">
    <property type="entry name" value="Alkaline_phosphatase_core_sf"/>
</dbReference>
<dbReference type="EMBL" id="VTPS01000006">
    <property type="protein sequence ID" value="TZE82396.1"/>
    <property type="molecule type" value="Genomic_DNA"/>
</dbReference>
<dbReference type="SUPFAM" id="SSF53649">
    <property type="entry name" value="Alkaline phosphatase-like"/>
    <property type="match status" value="1"/>
</dbReference>
<protein>
    <submittedName>
        <fullName evidence="1">BREX-3 system phosphatase PglZ</fullName>
    </submittedName>
</protein>
<dbReference type="NCBIfam" id="NF033449">
    <property type="entry name" value="BREX_PglZ_3"/>
    <property type="match status" value="1"/>
</dbReference>
<name>A0A5D8QEY5_9THEO</name>
<dbReference type="Proteomes" id="UP000322976">
    <property type="component" value="Unassembled WGS sequence"/>
</dbReference>
<gene>
    <name evidence="1" type="primary">pglZ</name>
    <name evidence="1" type="ORF">FWJ32_05140</name>
</gene>
<keyword evidence="2" id="KW-1185">Reference proteome</keyword>